<keyword evidence="1" id="KW-0378">Hydrolase</keyword>
<evidence type="ECO:0000313" key="2">
    <source>
        <dbReference type="Proteomes" id="UP000294588"/>
    </source>
</evidence>
<reference evidence="1" key="1">
    <citation type="submission" date="2019-03" db="EMBL/GenBank/DDBJ databases">
        <title>Candidatus Syntrophosphaera thermopropionivorans: a novel player in syntrophic propionate oxidation during anaerobic digestion.</title>
        <authorList>
            <person name="Dyksma S."/>
        </authorList>
    </citation>
    <scope>NUCLEOTIDE SEQUENCE</scope>
    <source>
        <strain evidence="1">W5</strain>
    </source>
</reference>
<keyword evidence="1" id="KW-0255">Endonuclease</keyword>
<proteinExistence type="predicted"/>
<sequence length="431" mass="51165">MKINKITIFEHNKLIVDKEYNGVIFKETYYNQLIKFYNEQKEKDSLYTLIANGIKFKEYVGVIQIGNLQIEVLPKADKDSTDENKWRKLLINMLREIELQLIKAPSSSWLKLIPNSILELYFEIFISELEYLIHTGLIKQYQPVTSNQAVLRGSLYFPKHITHNLVHKELFYTRNITYNYDHIWHSIFRETIQLIKTLTDNAHLHNRIKVLELYFPEVQKRTITAQTFANLKYNRKTESYRPATEIAKLLLLNFHPDLSSGTNHILALMFDMNKLWEKFIYITLRKQFIRNQSKYNVYAQRKKLFWSSEYNKREIKPDIIIQEQTNEANKQTDCYILDTKWKVPENINAIPSDSDLMQIFAYANIFNTHKNALIYPGNPKNSKKGHYESPEDTQKETIGCDTILLECKENIKEFQESIYSTISEWLSQKME</sequence>
<keyword evidence="2" id="KW-1185">Reference proteome</keyword>
<gene>
    <name evidence="1" type="ORF">E0946_01200</name>
</gene>
<keyword evidence="1" id="KW-0540">Nuclease</keyword>
<comment type="caution">
    <text evidence="1">The sequence shown here is derived from an EMBL/GenBank/DDBJ whole genome shotgun (WGS) entry which is preliminary data.</text>
</comment>
<name>A0AC61QL85_9BACT</name>
<protein>
    <submittedName>
        <fullName evidence="1">Restriction endonuclease</fullName>
    </submittedName>
</protein>
<evidence type="ECO:0000313" key="1">
    <source>
        <dbReference type="EMBL" id="TDF74728.1"/>
    </source>
</evidence>
<dbReference type="EMBL" id="SMOG01000001">
    <property type="protein sequence ID" value="TDF74728.1"/>
    <property type="molecule type" value="Genomic_DNA"/>
</dbReference>
<organism evidence="1 2">
    <name type="scientific">Candidatus Syntrophosphaera thermopropionivorans</name>
    <dbReference type="NCBI Taxonomy" id="2593015"/>
    <lineage>
        <taxon>Bacteria</taxon>
        <taxon>Pseudomonadati</taxon>
        <taxon>Candidatus Cloacimonadota</taxon>
        <taxon>Candidatus Cloacimonadia</taxon>
        <taxon>Candidatus Cloacimonadales</taxon>
        <taxon>Candidatus Cloacimonadaceae</taxon>
        <taxon>Candidatus Syntrophosphaera</taxon>
    </lineage>
</organism>
<accession>A0AC61QL85</accession>
<dbReference type="Proteomes" id="UP000294588">
    <property type="component" value="Unassembled WGS sequence"/>
</dbReference>